<dbReference type="InterPro" id="IPR025944">
    <property type="entry name" value="Sigma_54_int_dom_CS"/>
</dbReference>
<dbReference type="InterPro" id="IPR035965">
    <property type="entry name" value="PAS-like_dom_sf"/>
</dbReference>
<dbReference type="Proteomes" id="UP000182763">
    <property type="component" value="Unassembled WGS sequence"/>
</dbReference>
<reference evidence="8 10" key="1">
    <citation type="journal article" date="2016" name="Environ. Microbiol.">
        <title>Genomic resolution of a cold subsurface aquifer community provides metabolic insights for novel microbes adapted to high CO concentrations.</title>
        <authorList>
            <person name="Probst A.J."/>
            <person name="Castelle C.J."/>
            <person name="Singh A."/>
            <person name="Brown C.T."/>
            <person name="Anantharaman K."/>
            <person name="Sharon I."/>
            <person name="Hug L.A."/>
            <person name="Burstein D."/>
            <person name="Emerson J.B."/>
            <person name="Thomas B.C."/>
            <person name="Banfield J.F."/>
        </authorList>
    </citation>
    <scope>NUCLEOTIDE SEQUENCE [LARGE SCALE GENOMIC DNA]</scope>
    <source>
        <strain evidence="8">CG2_30_33_13</strain>
    </source>
</reference>
<dbReference type="PROSITE" id="PS50045">
    <property type="entry name" value="SIGMA54_INTERACT_4"/>
    <property type="match status" value="1"/>
</dbReference>
<feature type="domain" description="PAS" evidence="7">
    <location>
        <begin position="22"/>
        <end position="73"/>
    </location>
</feature>
<dbReference type="InterPro" id="IPR000014">
    <property type="entry name" value="PAS"/>
</dbReference>
<proteinExistence type="predicted"/>
<evidence type="ECO:0000259" key="6">
    <source>
        <dbReference type="PROSITE" id="PS50045"/>
    </source>
</evidence>
<name>A0A1J5G2X6_9BACT</name>
<organism evidence="8 10">
    <name type="scientific">Candidatus Infernicultor aquiphilus</name>
    <dbReference type="NCBI Taxonomy" id="1805029"/>
    <lineage>
        <taxon>Bacteria</taxon>
        <taxon>Pseudomonadati</taxon>
        <taxon>Atribacterota</taxon>
        <taxon>Candidatus Phoenicimicrobiia</taxon>
        <taxon>Candidatus Pheonicimicrobiales</taxon>
        <taxon>Candidatus Phoenicimicrobiaceae</taxon>
        <taxon>Candidatus Infernicultor</taxon>
    </lineage>
</organism>
<dbReference type="InterPro" id="IPR058031">
    <property type="entry name" value="AAA_lid_NorR"/>
</dbReference>
<dbReference type="SMART" id="SM00382">
    <property type="entry name" value="AAA"/>
    <property type="match status" value="1"/>
</dbReference>
<dbReference type="SUPFAM" id="SSF55785">
    <property type="entry name" value="PYP-like sensor domain (PAS domain)"/>
    <property type="match status" value="1"/>
</dbReference>
<evidence type="ECO:0000256" key="5">
    <source>
        <dbReference type="ARBA" id="ARBA00023163"/>
    </source>
</evidence>
<dbReference type="Pfam" id="PF00158">
    <property type="entry name" value="Sigma54_activat"/>
    <property type="match status" value="1"/>
</dbReference>
<protein>
    <submittedName>
        <fullName evidence="9">Sigma-54-dependent Fis family transcriptional regulator</fullName>
    </submittedName>
</protein>
<keyword evidence="1" id="KW-0547">Nucleotide-binding</keyword>
<dbReference type="Gene3D" id="3.40.50.300">
    <property type="entry name" value="P-loop containing nucleotide triphosphate hydrolases"/>
    <property type="match status" value="1"/>
</dbReference>
<comment type="caution">
    <text evidence="8">The sequence shown here is derived from an EMBL/GenBank/DDBJ whole genome shotgun (WGS) entry which is preliminary data.</text>
</comment>
<dbReference type="Gene3D" id="1.10.10.60">
    <property type="entry name" value="Homeodomain-like"/>
    <property type="match status" value="1"/>
</dbReference>
<dbReference type="Gene3D" id="3.30.450.20">
    <property type="entry name" value="PAS domain"/>
    <property type="match status" value="1"/>
</dbReference>
<feature type="domain" description="Sigma-54 factor interaction" evidence="6">
    <location>
        <begin position="157"/>
        <end position="387"/>
    </location>
</feature>
<dbReference type="EMBL" id="PFTV01000087">
    <property type="protein sequence ID" value="PJB57048.1"/>
    <property type="molecule type" value="Genomic_DNA"/>
</dbReference>
<evidence type="ECO:0000256" key="2">
    <source>
        <dbReference type="ARBA" id="ARBA00022840"/>
    </source>
</evidence>
<evidence type="ECO:0000256" key="3">
    <source>
        <dbReference type="ARBA" id="ARBA00023015"/>
    </source>
</evidence>
<dbReference type="PROSITE" id="PS50112">
    <property type="entry name" value="PAS"/>
    <property type="match status" value="1"/>
</dbReference>
<dbReference type="PRINTS" id="PR01590">
    <property type="entry name" value="HTHFIS"/>
</dbReference>
<dbReference type="InterPro" id="IPR009057">
    <property type="entry name" value="Homeodomain-like_sf"/>
</dbReference>
<dbReference type="InterPro" id="IPR013767">
    <property type="entry name" value="PAS_fold"/>
</dbReference>
<dbReference type="PROSITE" id="PS00688">
    <property type="entry name" value="SIGMA54_INTERACT_3"/>
    <property type="match status" value="1"/>
</dbReference>
<dbReference type="GO" id="GO:0005524">
    <property type="term" value="F:ATP binding"/>
    <property type="evidence" value="ECO:0007669"/>
    <property type="project" value="UniProtKB-KW"/>
</dbReference>
<dbReference type="STRING" id="1805029.AUK42_07315"/>
<evidence type="ECO:0000313" key="11">
    <source>
        <dbReference type="Proteomes" id="UP000228560"/>
    </source>
</evidence>
<dbReference type="InterPro" id="IPR003593">
    <property type="entry name" value="AAA+_ATPase"/>
</dbReference>
<dbReference type="Pfam" id="PF02954">
    <property type="entry name" value="HTH_8"/>
    <property type="match status" value="1"/>
</dbReference>
<dbReference type="CDD" id="cd00130">
    <property type="entry name" value="PAS"/>
    <property type="match status" value="1"/>
</dbReference>
<dbReference type="AlphaFoldDB" id="A0A1J5G2X6"/>
<dbReference type="GO" id="GO:0006355">
    <property type="term" value="P:regulation of DNA-templated transcription"/>
    <property type="evidence" value="ECO:0007669"/>
    <property type="project" value="InterPro"/>
</dbReference>
<dbReference type="InterPro" id="IPR025662">
    <property type="entry name" value="Sigma_54_int_dom_ATP-bd_1"/>
</dbReference>
<dbReference type="Pfam" id="PF25601">
    <property type="entry name" value="AAA_lid_14"/>
    <property type="match status" value="1"/>
</dbReference>
<dbReference type="Proteomes" id="UP000228560">
    <property type="component" value="Unassembled WGS sequence"/>
</dbReference>
<evidence type="ECO:0000313" key="8">
    <source>
        <dbReference type="EMBL" id="OIP66953.1"/>
    </source>
</evidence>
<evidence type="ECO:0000313" key="10">
    <source>
        <dbReference type="Proteomes" id="UP000182763"/>
    </source>
</evidence>
<dbReference type="CDD" id="cd00009">
    <property type="entry name" value="AAA"/>
    <property type="match status" value="1"/>
</dbReference>
<dbReference type="GO" id="GO:0043565">
    <property type="term" value="F:sequence-specific DNA binding"/>
    <property type="evidence" value="ECO:0007669"/>
    <property type="project" value="InterPro"/>
</dbReference>
<accession>A0A1J5G2X6</accession>
<evidence type="ECO:0000313" key="9">
    <source>
        <dbReference type="EMBL" id="PJB57048.1"/>
    </source>
</evidence>
<dbReference type="PROSITE" id="PS00675">
    <property type="entry name" value="SIGMA54_INTERACT_1"/>
    <property type="match status" value="1"/>
</dbReference>
<sequence>MKEKINANKDKWLQEIVTQKEIQSTLKSIIHSTDDAISVVDEKGLHTIINPAYTRLTGLTEEDVLGKSPTIDIADGGESMHLKVLRTGKPVHGVRMRVGPNRKEVIVNVAPVIVDGVLKGSVAVIHDVSEIKYLNEELERVKERVRHLESKYTFADIVGESRGMIIAKEQAMKAAQTPATVLLQGESGTGKELFAHAIHHASKRNNKQFIRVNCSALVDTLLESELFGYEGGAFTGAKRTGKKGLFEEADKGTIFLDEIGVMSLNLQAKLLRVLQEKEIIRVGGGSPVNVDVRIISATNIDLKNAVKEGRLREDLYYRLYVIPIYIPPLRERKEDMPLLVNNLIRKSNQDFGRNVKGILPEALNILLDYAWPGNVRELENVIERAVINMKLSEESILPKHIPPLIDLYEVGIIKEKLISDSKNTPFADFDWGKNNLKNIKDLTERVALINALKSTNGDSLKTAKKLGISLRSFYYKIKKYNIKKIYECK</sequence>
<dbReference type="InterPro" id="IPR002197">
    <property type="entry name" value="HTH_Fis"/>
</dbReference>
<gene>
    <name evidence="8" type="ORF">AUK42_07315</name>
    <name evidence="9" type="ORF">CO097_03530</name>
</gene>
<keyword evidence="4" id="KW-0238">DNA-binding</keyword>
<dbReference type="NCBIfam" id="TIGR00229">
    <property type="entry name" value="sensory_box"/>
    <property type="match status" value="1"/>
</dbReference>
<dbReference type="InterPro" id="IPR002078">
    <property type="entry name" value="Sigma_54_int"/>
</dbReference>
<keyword evidence="2" id="KW-0067">ATP-binding</keyword>
<dbReference type="EMBL" id="MNYY01000146">
    <property type="protein sequence ID" value="OIP66953.1"/>
    <property type="molecule type" value="Genomic_DNA"/>
</dbReference>
<keyword evidence="5" id="KW-0804">Transcription</keyword>
<dbReference type="PANTHER" id="PTHR32071:SF121">
    <property type="entry name" value="SIGMA L-DEPENDENT TRANSCRIPTIONAL REGULATOR YQIR-RELATED"/>
    <property type="match status" value="1"/>
</dbReference>
<evidence type="ECO:0000256" key="1">
    <source>
        <dbReference type="ARBA" id="ARBA00022741"/>
    </source>
</evidence>
<evidence type="ECO:0000256" key="4">
    <source>
        <dbReference type="ARBA" id="ARBA00023125"/>
    </source>
</evidence>
<dbReference type="InterPro" id="IPR025943">
    <property type="entry name" value="Sigma_54_int_dom_ATP-bd_2"/>
</dbReference>
<reference evidence="9 11" key="2">
    <citation type="submission" date="2017-09" db="EMBL/GenBank/DDBJ databases">
        <title>Depth-based differentiation of microbial function through sediment-hosted aquifers and enrichment of novel symbionts in the deep terrestrial subsurface.</title>
        <authorList>
            <person name="Probst A.J."/>
            <person name="Ladd B."/>
            <person name="Jarett J.K."/>
            <person name="Geller-Mcgrath D.E."/>
            <person name="Sieber C.M."/>
            <person name="Emerson J.B."/>
            <person name="Anantharaman K."/>
            <person name="Thomas B.C."/>
            <person name="Malmstrom R."/>
            <person name="Stieglmeier M."/>
            <person name="Klingl A."/>
            <person name="Woyke T."/>
            <person name="Ryan C.M."/>
            <person name="Banfield J.F."/>
        </authorList>
    </citation>
    <scope>NUCLEOTIDE SEQUENCE [LARGE SCALE GENOMIC DNA]</scope>
    <source>
        <strain evidence="9">CG_4_9_14_3_um_filter_33_16</strain>
    </source>
</reference>
<dbReference type="PROSITE" id="PS00676">
    <property type="entry name" value="SIGMA54_INTERACT_2"/>
    <property type="match status" value="1"/>
</dbReference>
<dbReference type="SUPFAM" id="SSF52540">
    <property type="entry name" value="P-loop containing nucleoside triphosphate hydrolases"/>
    <property type="match status" value="1"/>
</dbReference>
<evidence type="ECO:0000259" key="7">
    <source>
        <dbReference type="PROSITE" id="PS50112"/>
    </source>
</evidence>
<keyword evidence="3" id="KW-0805">Transcription regulation</keyword>
<dbReference type="Gene3D" id="1.10.8.60">
    <property type="match status" value="1"/>
</dbReference>
<dbReference type="SMART" id="SM00091">
    <property type="entry name" value="PAS"/>
    <property type="match status" value="1"/>
</dbReference>
<accession>A0A2M8CDC8</accession>
<dbReference type="SUPFAM" id="SSF46689">
    <property type="entry name" value="Homeodomain-like"/>
    <property type="match status" value="1"/>
</dbReference>
<dbReference type="Pfam" id="PF00989">
    <property type="entry name" value="PAS"/>
    <property type="match status" value="1"/>
</dbReference>
<dbReference type="FunFam" id="3.40.50.300:FF:000006">
    <property type="entry name" value="DNA-binding transcriptional regulator NtrC"/>
    <property type="match status" value="1"/>
</dbReference>
<dbReference type="InterPro" id="IPR027417">
    <property type="entry name" value="P-loop_NTPase"/>
</dbReference>
<dbReference type="PANTHER" id="PTHR32071">
    <property type="entry name" value="TRANSCRIPTIONAL REGULATORY PROTEIN"/>
    <property type="match status" value="1"/>
</dbReference>